<dbReference type="PANTHER" id="PTHR30204:SF98">
    <property type="entry name" value="HTH-TYPE TRANSCRIPTIONAL REGULATOR ADHR"/>
    <property type="match status" value="1"/>
</dbReference>
<dbReference type="PROSITE" id="PS50937">
    <property type="entry name" value="HTH_MERR_2"/>
    <property type="match status" value="1"/>
</dbReference>
<feature type="region of interest" description="Disordered" evidence="2">
    <location>
        <begin position="126"/>
        <end position="158"/>
    </location>
</feature>
<dbReference type="InterPro" id="IPR000551">
    <property type="entry name" value="MerR-type_HTH_dom"/>
</dbReference>
<dbReference type="AlphaFoldDB" id="A0A7W7SRM6"/>
<evidence type="ECO:0000313" key="4">
    <source>
        <dbReference type="EMBL" id="MBB4959708.1"/>
    </source>
</evidence>
<name>A0A7W7SRM6_9ACTN</name>
<reference evidence="4 5" key="1">
    <citation type="submission" date="2020-08" db="EMBL/GenBank/DDBJ databases">
        <title>Sequencing the genomes of 1000 actinobacteria strains.</title>
        <authorList>
            <person name="Klenk H.-P."/>
        </authorList>
    </citation>
    <scope>NUCLEOTIDE SEQUENCE [LARGE SCALE GENOMIC DNA]</scope>
    <source>
        <strain evidence="4 5">DSM 45886</strain>
    </source>
</reference>
<dbReference type="SUPFAM" id="SSF46955">
    <property type="entry name" value="Putative DNA-binding domain"/>
    <property type="match status" value="1"/>
</dbReference>
<dbReference type="PROSITE" id="PS00552">
    <property type="entry name" value="HTH_MERR_1"/>
    <property type="match status" value="1"/>
</dbReference>
<evidence type="ECO:0000259" key="3">
    <source>
        <dbReference type="PROSITE" id="PS50937"/>
    </source>
</evidence>
<organism evidence="4 5">
    <name type="scientific">Micromonospora polyrhachis</name>
    <dbReference type="NCBI Taxonomy" id="1282883"/>
    <lineage>
        <taxon>Bacteria</taxon>
        <taxon>Bacillati</taxon>
        <taxon>Actinomycetota</taxon>
        <taxon>Actinomycetes</taxon>
        <taxon>Micromonosporales</taxon>
        <taxon>Micromonosporaceae</taxon>
        <taxon>Micromonospora</taxon>
    </lineage>
</organism>
<accession>A0A7W7SRM6</accession>
<dbReference type="Gene3D" id="1.10.1660.10">
    <property type="match status" value="1"/>
</dbReference>
<dbReference type="Pfam" id="PF13411">
    <property type="entry name" value="MerR_1"/>
    <property type="match status" value="1"/>
</dbReference>
<evidence type="ECO:0000256" key="1">
    <source>
        <dbReference type="ARBA" id="ARBA00023125"/>
    </source>
</evidence>
<sequence>MAEITPGLSIGQVAERTGLSVHALRFYEREQIFAGPVQRGPGGHRVYTEQDVDWLVFCTRLRASGMPLPAIRGYAELVRRGAGNELDRLAVLRQHRADVRRQIDALTECLALINRKVQMYEDSLAQGRAEPDWHRPVEPTATNDRPTVDDQPAVRSGS</sequence>
<dbReference type="CDD" id="cd01109">
    <property type="entry name" value="HTH_YyaN"/>
    <property type="match status" value="1"/>
</dbReference>
<dbReference type="RefSeq" id="WP_184535595.1">
    <property type="nucleotide sequence ID" value="NZ_JACHJW010000001.1"/>
</dbReference>
<dbReference type="InterPro" id="IPR047057">
    <property type="entry name" value="MerR_fam"/>
</dbReference>
<feature type="domain" description="HTH merR-type" evidence="3">
    <location>
        <begin position="7"/>
        <end position="77"/>
    </location>
</feature>
<dbReference type="Proteomes" id="UP000578819">
    <property type="component" value="Unassembled WGS sequence"/>
</dbReference>
<comment type="caution">
    <text evidence="4">The sequence shown here is derived from an EMBL/GenBank/DDBJ whole genome shotgun (WGS) entry which is preliminary data.</text>
</comment>
<dbReference type="SMART" id="SM00422">
    <property type="entry name" value="HTH_MERR"/>
    <property type="match status" value="1"/>
</dbReference>
<keyword evidence="1 4" id="KW-0238">DNA-binding</keyword>
<evidence type="ECO:0000313" key="5">
    <source>
        <dbReference type="Proteomes" id="UP000578819"/>
    </source>
</evidence>
<dbReference type="GO" id="GO:0003700">
    <property type="term" value="F:DNA-binding transcription factor activity"/>
    <property type="evidence" value="ECO:0007669"/>
    <property type="project" value="InterPro"/>
</dbReference>
<evidence type="ECO:0000256" key="2">
    <source>
        <dbReference type="SAM" id="MobiDB-lite"/>
    </source>
</evidence>
<proteinExistence type="predicted"/>
<gene>
    <name evidence="4" type="ORF">FHR38_003441</name>
</gene>
<dbReference type="EMBL" id="JACHJW010000001">
    <property type="protein sequence ID" value="MBB4959708.1"/>
    <property type="molecule type" value="Genomic_DNA"/>
</dbReference>
<dbReference type="PANTHER" id="PTHR30204">
    <property type="entry name" value="REDOX-CYCLING DRUG-SENSING TRANSCRIPTIONAL ACTIVATOR SOXR"/>
    <property type="match status" value="1"/>
</dbReference>
<dbReference type="InterPro" id="IPR009061">
    <property type="entry name" value="DNA-bd_dom_put_sf"/>
</dbReference>
<dbReference type="GO" id="GO:0003677">
    <property type="term" value="F:DNA binding"/>
    <property type="evidence" value="ECO:0007669"/>
    <property type="project" value="UniProtKB-KW"/>
</dbReference>
<keyword evidence="5" id="KW-1185">Reference proteome</keyword>
<protein>
    <submittedName>
        <fullName evidence="4">DNA-binding transcriptional MerR regulator</fullName>
    </submittedName>
</protein>